<evidence type="ECO:0000313" key="2">
    <source>
        <dbReference type="Proteomes" id="UP000235371"/>
    </source>
</evidence>
<evidence type="ECO:0000313" key="1">
    <source>
        <dbReference type="EMBL" id="PMD60129.1"/>
    </source>
</evidence>
<dbReference type="EMBL" id="KZ613791">
    <property type="protein sequence ID" value="PMD60129.1"/>
    <property type="molecule type" value="Genomic_DNA"/>
</dbReference>
<name>A0A2J6TAS9_9HELO</name>
<dbReference type="RefSeq" id="XP_024737033.1">
    <property type="nucleotide sequence ID" value="XM_024888542.1"/>
</dbReference>
<dbReference type="AlphaFoldDB" id="A0A2J6TAS9"/>
<evidence type="ECO:0008006" key="3">
    <source>
        <dbReference type="Google" id="ProtNLM"/>
    </source>
</evidence>
<accession>A0A2J6TAS9</accession>
<keyword evidence="2" id="KW-1185">Reference proteome</keyword>
<dbReference type="GeneID" id="36596618"/>
<sequence>MLFLQCYSCNVILAIGYHDNMPDNISTSSISFPSQERVPKYITEGKSTLLNGSNTIHLASSSSMGKRANVYRSYLNTAKPVTLSSLPPELPIEIFKHFHTTDTVCLALTTTNSWAIFKGAFSGLFPIRFRAMNEGILQQPAFQNLLSWIEPTVFGFDSPIFVLTKERHDKFFRLQKAWEINQQVCREVQETMGWIGKQVSGVRWR</sequence>
<protein>
    <recommendedName>
        <fullName evidence="3">F-box domain-containing protein</fullName>
    </recommendedName>
</protein>
<dbReference type="Proteomes" id="UP000235371">
    <property type="component" value="Unassembled WGS sequence"/>
</dbReference>
<gene>
    <name evidence="1" type="ORF">K444DRAFT_722019</name>
</gene>
<reference evidence="1 2" key="1">
    <citation type="submission" date="2016-04" db="EMBL/GenBank/DDBJ databases">
        <title>A degradative enzymes factory behind the ericoid mycorrhizal symbiosis.</title>
        <authorList>
            <consortium name="DOE Joint Genome Institute"/>
            <person name="Martino E."/>
            <person name="Morin E."/>
            <person name="Grelet G."/>
            <person name="Kuo A."/>
            <person name="Kohler A."/>
            <person name="Daghino S."/>
            <person name="Barry K."/>
            <person name="Choi C."/>
            <person name="Cichocki N."/>
            <person name="Clum A."/>
            <person name="Copeland A."/>
            <person name="Hainaut M."/>
            <person name="Haridas S."/>
            <person name="Labutti K."/>
            <person name="Lindquist E."/>
            <person name="Lipzen A."/>
            <person name="Khouja H.-R."/>
            <person name="Murat C."/>
            <person name="Ohm R."/>
            <person name="Olson A."/>
            <person name="Spatafora J."/>
            <person name="Veneault-Fourrey C."/>
            <person name="Henrissat B."/>
            <person name="Grigoriev I."/>
            <person name="Martin F."/>
            <person name="Perotto S."/>
        </authorList>
    </citation>
    <scope>NUCLEOTIDE SEQUENCE [LARGE SCALE GENOMIC DNA]</scope>
    <source>
        <strain evidence="1 2">E</strain>
    </source>
</reference>
<organism evidence="1 2">
    <name type="scientific">Hyaloscypha bicolor E</name>
    <dbReference type="NCBI Taxonomy" id="1095630"/>
    <lineage>
        <taxon>Eukaryota</taxon>
        <taxon>Fungi</taxon>
        <taxon>Dikarya</taxon>
        <taxon>Ascomycota</taxon>
        <taxon>Pezizomycotina</taxon>
        <taxon>Leotiomycetes</taxon>
        <taxon>Helotiales</taxon>
        <taxon>Hyaloscyphaceae</taxon>
        <taxon>Hyaloscypha</taxon>
        <taxon>Hyaloscypha bicolor</taxon>
    </lineage>
</organism>
<proteinExistence type="predicted"/>
<dbReference type="InParanoid" id="A0A2J6TAS9"/>